<dbReference type="Gene3D" id="3.40.630.10">
    <property type="entry name" value="Zn peptidases"/>
    <property type="match status" value="1"/>
</dbReference>
<dbReference type="InterPro" id="IPR050072">
    <property type="entry name" value="Peptidase_M20A"/>
</dbReference>
<keyword evidence="3" id="KW-0479">Metal-binding</keyword>
<dbReference type="Proteomes" id="UP001304298">
    <property type="component" value="Unassembled WGS sequence"/>
</dbReference>
<keyword evidence="5" id="KW-0862">Zinc</keyword>
<name>A0ABU5RA11_9PSEU</name>
<comment type="similarity">
    <text evidence="2">Belongs to the peptidase M20A family.</text>
</comment>
<evidence type="ECO:0000256" key="3">
    <source>
        <dbReference type="ARBA" id="ARBA00022723"/>
    </source>
</evidence>
<reference evidence="7 8" key="1">
    <citation type="submission" date="2023-12" db="EMBL/GenBank/DDBJ databases">
        <title>Amycolatopsis sp. V23-08.</title>
        <authorList>
            <person name="Somphong A."/>
        </authorList>
    </citation>
    <scope>NUCLEOTIDE SEQUENCE [LARGE SCALE GENOMIC DNA]</scope>
    <source>
        <strain evidence="7 8">V23-08</strain>
    </source>
</reference>
<dbReference type="SUPFAM" id="SSF55031">
    <property type="entry name" value="Bacterial exopeptidase dimerisation domain"/>
    <property type="match status" value="1"/>
</dbReference>
<sequence>MSDDAILKECTGLVSALIRNRCVNDGTSDEVGETTSAELLGDHLDGAGLRLELVEPEPGRGSLIATLPGHEGPAGGLTLLGHTDVVPADEQYWSVPPFEGIDRDGAVWGRGAIDMLGMTASMAVALRHLAVRGFRPRHDLTFCAVADEEAGGRLGAGWIARHRPEHFRDRSVLTESGGFPLPTDQGTKLECFVGEKGTLGCTVRIRGTPGHGAYPYRTDNVLMKLPEVLDRLRGYAPGPRLDALWRRYAEGMALPTGWLAGLSTVDTFDKTLDRLPVGLARHFHSVTRTTMTPTIVRAGGKKNVIPSTAEIHLDVRVFPGETRQEVEAALSGLFTGCADVHLEFYGWRDGAVSAAETPLWSTLQETVDELMPGARMVPALSSATTDGRWVRPFGSPCYGFGLFGTAIPAEEYFAMFHGVDERIDHESLLLLRALWIGVAERMA</sequence>
<dbReference type="PANTHER" id="PTHR43808">
    <property type="entry name" value="ACETYLORNITHINE DEACETYLASE"/>
    <property type="match status" value="1"/>
</dbReference>
<dbReference type="InterPro" id="IPR011650">
    <property type="entry name" value="Peptidase_M20_dimer"/>
</dbReference>
<evidence type="ECO:0000313" key="7">
    <source>
        <dbReference type="EMBL" id="MEA5362609.1"/>
    </source>
</evidence>
<dbReference type="InterPro" id="IPR002933">
    <property type="entry name" value="Peptidase_M20"/>
</dbReference>
<dbReference type="InterPro" id="IPR036264">
    <property type="entry name" value="Bact_exopeptidase_dim_dom"/>
</dbReference>
<dbReference type="Pfam" id="PF01546">
    <property type="entry name" value="Peptidase_M20"/>
    <property type="match status" value="1"/>
</dbReference>
<evidence type="ECO:0000256" key="2">
    <source>
        <dbReference type="ARBA" id="ARBA00006247"/>
    </source>
</evidence>
<dbReference type="Gene3D" id="1.10.150.900">
    <property type="match status" value="1"/>
</dbReference>
<feature type="domain" description="Peptidase M20 dimerisation" evidence="6">
    <location>
        <begin position="193"/>
        <end position="330"/>
    </location>
</feature>
<dbReference type="EMBL" id="JAYFSI010000005">
    <property type="protein sequence ID" value="MEA5362609.1"/>
    <property type="molecule type" value="Genomic_DNA"/>
</dbReference>
<evidence type="ECO:0000256" key="5">
    <source>
        <dbReference type="ARBA" id="ARBA00022833"/>
    </source>
</evidence>
<proteinExistence type="inferred from homology"/>
<gene>
    <name evidence="7" type="ORF">VA596_23945</name>
</gene>
<dbReference type="RefSeq" id="WP_323330194.1">
    <property type="nucleotide sequence ID" value="NZ_JAYFSI010000005.1"/>
</dbReference>
<evidence type="ECO:0000313" key="8">
    <source>
        <dbReference type="Proteomes" id="UP001304298"/>
    </source>
</evidence>
<evidence type="ECO:0000259" key="6">
    <source>
        <dbReference type="Pfam" id="PF07687"/>
    </source>
</evidence>
<keyword evidence="8" id="KW-1185">Reference proteome</keyword>
<keyword evidence="4" id="KW-0378">Hydrolase</keyword>
<dbReference type="PANTHER" id="PTHR43808:SF8">
    <property type="entry name" value="PEPTIDASE M20 DIMERISATION DOMAIN-CONTAINING PROTEIN"/>
    <property type="match status" value="1"/>
</dbReference>
<evidence type="ECO:0000256" key="1">
    <source>
        <dbReference type="ARBA" id="ARBA00001947"/>
    </source>
</evidence>
<protein>
    <submittedName>
        <fullName evidence="7">M20/M25/M40 family metallo-hydrolase</fullName>
    </submittedName>
</protein>
<dbReference type="Pfam" id="PF07687">
    <property type="entry name" value="M20_dimer"/>
    <property type="match status" value="1"/>
</dbReference>
<dbReference type="SUPFAM" id="SSF53187">
    <property type="entry name" value="Zn-dependent exopeptidases"/>
    <property type="match status" value="1"/>
</dbReference>
<comment type="caution">
    <text evidence="7">The sequence shown here is derived from an EMBL/GenBank/DDBJ whole genome shotgun (WGS) entry which is preliminary data.</text>
</comment>
<accession>A0ABU5RA11</accession>
<organism evidence="7 8">
    <name type="scientific">Amycolatopsis heterodermiae</name>
    <dbReference type="NCBI Taxonomy" id="3110235"/>
    <lineage>
        <taxon>Bacteria</taxon>
        <taxon>Bacillati</taxon>
        <taxon>Actinomycetota</taxon>
        <taxon>Actinomycetes</taxon>
        <taxon>Pseudonocardiales</taxon>
        <taxon>Pseudonocardiaceae</taxon>
        <taxon>Amycolatopsis</taxon>
    </lineage>
</organism>
<dbReference type="Gene3D" id="3.30.70.360">
    <property type="match status" value="1"/>
</dbReference>
<comment type="cofactor">
    <cofactor evidence="1">
        <name>Zn(2+)</name>
        <dbReference type="ChEBI" id="CHEBI:29105"/>
    </cofactor>
</comment>
<evidence type="ECO:0000256" key="4">
    <source>
        <dbReference type="ARBA" id="ARBA00022801"/>
    </source>
</evidence>